<evidence type="ECO:0000256" key="1">
    <source>
        <dbReference type="ARBA" id="ARBA00004651"/>
    </source>
</evidence>
<feature type="compositionally biased region" description="Polar residues" evidence="6">
    <location>
        <begin position="265"/>
        <end position="276"/>
    </location>
</feature>
<feature type="transmembrane region" description="Helical" evidence="7">
    <location>
        <begin position="32"/>
        <end position="53"/>
    </location>
</feature>
<accession>A0A7S3JXA6</accession>
<sequence>MWRILGKMSSPKFYEYYSTHFSTEANWQMRTAYLIMVILIFLYTIVVAIEGLCGGTCRYAQNRDSFIDDDLFVNPEFSTFGGCLRTRFWFLIFLTPEECMLCRRILLSVMLGMMIGFERRRADRPAGVRTMSLVSLGSCVFTIDSMFAFSSSPDAWDSSRVAAAIPSGVGFLGAGLIYKQSPRTPEEHHEVHGLTTASSVWLSAAAGIAAGGGLAVIAFFSTCTMLIVLRFGPRLPPDISRFNSSGVGSSEHSVHEDYEEEMRQYASSAANTSQKVSDLDIAERGAQEDNATIPAPSSESAPLVRPSPGASSDSTSAFKKRASASGGGYYSAVATDPSPRPSTASERRAKFSSKKQPSLRE</sequence>
<keyword evidence="5 7" id="KW-0472">Membrane</keyword>
<protein>
    <recommendedName>
        <fullName evidence="8">MgtC/SapB/SrpB/YhiD N-terminal domain-containing protein</fullName>
    </recommendedName>
</protein>
<reference evidence="9" key="1">
    <citation type="submission" date="2021-01" db="EMBL/GenBank/DDBJ databases">
        <authorList>
            <person name="Corre E."/>
            <person name="Pelletier E."/>
            <person name="Niang G."/>
            <person name="Scheremetjew M."/>
            <person name="Finn R."/>
            <person name="Kale V."/>
            <person name="Holt S."/>
            <person name="Cochrane G."/>
            <person name="Meng A."/>
            <person name="Brown T."/>
            <person name="Cohen L."/>
        </authorList>
    </citation>
    <scope>NUCLEOTIDE SEQUENCE</scope>
    <source>
        <strain evidence="9">CCMP1510</strain>
    </source>
</reference>
<keyword evidence="3 7" id="KW-0812">Transmembrane</keyword>
<feature type="transmembrane region" description="Helical" evidence="7">
    <location>
        <begin position="198"/>
        <end position="231"/>
    </location>
</feature>
<gene>
    <name evidence="9" type="ORF">ALAG00032_LOCUS7229</name>
</gene>
<dbReference type="InterPro" id="IPR049177">
    <property type="entry name" value="MgtC_SapB_SrpB_YhiD_N"/>
</dbReference>
<feature type="transmembrane region" description="Helical" evidence="7">
    <location>
        <begin position="161"/>
        <end position="178"/>
    </location>
</feature>
<comment type="subcellular location">
    <subcellularLocation>
        <location evidence="1">Cell membrane</location>
        <topology evidence="1">Multi-pass membrane protein</topology>
    </subcellularLocation>
</comment>
<evidence type="ECO:0000256" key="6">
    <source>
        <dbReference type="SAM" id="MobiDB-lite"/>
    </source>
</evidence>
<dbReference type="EMBL" id="HBIJ01010536">
    <property type="protein sequence ID" value="CAE0366485.1"/>
    <property type="molecule type" value="Transcribed_RNA"/>
</dbReference>
<dbReference type="PANTHER" id="PTHR33778:SF1">
    <property type="entry name" value="MAGNESIUM TRANSPORTER YHID-RELATED"/>
    <property type="match status" value="1"/>
</dbReference>
<feature type="domain" description="MgtC/SapB/SrpB/YhiD N-terminal" evidence="8">
    <location>
        <begin position="105"/>
        <end position="234"/>
    </location>
</feature>
<evidence type="ECO:0000256" key="2">
    <source>
        <dbReference type="ARBA" id="ARBA00022475"/>
    </source>
</evidence>
<dbReference type="PANTHER" id="PTHR33778">
    <property type="entry name" value="PROTEIN MGTC"/>
    <property type="match status" value="1"/>
</dbReference>
<evidence type="ECO:0000256" key="4">
    <source>
        <dbReference type="ARBA" id="ARBA00022989"/>
    </source>
</evidence>
<dbReference type="AlphaFoldDB" id="A0A7S3JXA6"/>
<evidence type="ECO:0000256" key="3">
    <source>
        <dbReference type="ARBA" id="ARBA00022692"/>
    </source>
</evidence>
<keyword evidence="4 7" id="KW-1133">Transmembrane helix</keyword>
<feature type="compositionally biased region" description="Basic and acidic residues" evidence="6">
    <location>
        <begin position="277"/>
        <end position="287"/>
    </location>
</feature>
<evidence type="ECO:0000256" key="5">
    <source>
        <dbReference type="ARBA" id="ARBA00023136"/>
    </source>
</evidence>
<dbReference type="GO" id="GO:0005886">
    <property type="term" value="C:plasma membrane"/>
    <property type="evidence" value="ECO:0007669"/>
    <property type="project" value="UniProtKB-SubCell"/>
</dbReference>
<evidence type="ECO:0000313" key="9">
    <source>
        <dbReference type="EMBL" id="CAE0366485.1"/>
    </source>
</evidence>
<feature type="region of interest" description="Disordered" evidence="6">
    <location>
        <begin position="242"/>
        <end position="361"/>
    </location>
</feature>
<dbReference type="PRINTS" id="PR01837">
    <property type="entry name" value="MGTCSAPBPROT"/>
</dbReference>
<evidence type="ECO:0000259" key="8">
    <source>
        <dbReference type="Pfam" id="PF02308"/>
    </source>
</evidence>
<keyword evidence="2" id="KW-1003">Cell membrane</keyword>
<organism evidence="9">
    <name type="scientific">Aureoumbra lagunensis</name>
    <dbReference type="NCBI Taxonomy" id="44058"/>
    <lineage>
        <taxon>Eukaryota</taxon>
        <taxon>Sar</taxon>
        <taxon>Stramenopiles</taxon>
        <taxon>Ochrophyta</taxon>
        <taxon>Pelagophyceae</taxon>
        <taxon>Pelagomonadales</taxon>
        <taxon>Aureoumbra</taxon>
    </lineage>
</organism>
<evidence type="ECO:0000256" key="7">
    <source>
        <dbReference type="SAM" id="Phobius"/>
    </source>
</evidence>
<name>A0A7S3JXA6_9STRA</name>
<dbReference type="Pfam" id="PF02308">
    <property type="entry name" value="MgtC"/>
    <property type="match status" value="1"/>
</dbReference>
<feature type="transmembrane region" description="Helical" evidence="7">
    <location>
        <begin position="129"/>
        <end position="149"/>
    </location>
</feature>
<proteinExistence type="predicted"/>
<dbReference type="InterPro" id="IPR003416">
    <property type="entry name" value="MgtC/SapB/SrpB/YhiD_fam"/>
</dbReference>